<dbReference type="GO" id="GO:0008270">
    <property type="term" value="F:zinc ion binding"/>
    <property type="evidence" value="ECO:0007669"/>
    <property type="project" value="InterPro"/>
</dbReference>
<name>A0A7S8CCP0_9BACI</name>
<keyword evidence="9" id="KW-0732">Signal</keyword>
<gene>
    <name evidence="11" type="ORF">G8O30_11700</name>
</gene>
<evidence type="ECO:0000256" key="2">
    <source>
        <dbReference type="ARBA" id="ARBA00005988"/>
    </source>
</evidence>
<dbReference type="GO" id="GO:0004181">
    <property type="term" value="F:metallocarboxypeptidase activity"/>
    <property type="evidence" value="ECO:0007669"/>
    <property type="project" value="InterPro"/>
</dbReference>
<dbReference type="SUPFAM" id="SSF53187">
    <property type="entry name" value="Zn-dependent exopeptidases"/>
    <property type="match status" value="1"/>
</dbReference>
<dbReference type="Gene3D" id="3.40.630.10">
    <property type="entry name" value="Zn peptidases"/>
    <property type="match status" value="1"/>
</dbReference>
<keyword evidence="12" id="KW-1185">Reference proteome</keyword>
<dbReference type="InterPro" id="IPR012854">
    <property type="entry name" value="Cu_amine_oxidase-like_N"/>
</dbReference>
<sequence>MKKKLLISFFSLTLWFLLFNEEDIKASGIVNPDQMYTYEQMEKDLHKLVERYPNLMELHVIGESVYKRKLYAISVGKGTPTIFVNGSHHAREWMTTTLNMYYIEKYAETYYGKQYLDKYNIRQLLNDTTIWFVPMVNPDGVTLQQKGLSAFPSTSHASLKQINNGSTNFTSWKANGRGVDLNRQYDALWSAIPANPGKPSYMNYKGPAPYSEPEAQAIRDFTIKIDPEVAIAYHSSGKIIYWNFLQTGSIYSRDHVYANQMASLTGYNLVYPKRITSGGGYTDWFVSHFKRPGYTPEIGNYPGQRHLPLSEFTTVWKENRLVPAHAATMAIDLYKKRFGLLGLPIPLIKDGEPVTTDVPAQIINGKTFVPLRFFSEQMGATIKWEQTKKRVTLIRDKTQLILSVGNKHGAINGTAKIWGEAPVEVNGRVLVPIRTISESFGVTIFWDAKTNTVHF</sequence>
<dbReference type="KEGG" id="mcui:G8O30_11700"/>
<dbReference type="PANTHER" id="PTHR11705">
    <property type="entry name" value="PROTEASE FAMILY M14 CARBOXYPEPTIDASE A,B"/>
    <property type="match status" value="1"/>
</dbReference>
<evidence type="ECO:0000256" key="1">
    <source>
        <dbReference type="ARBA" id="ARBA00001947"/>
    </source>
</evidence>
<feature type="chain" id="PRO_5038557886" evidence="9">
    <location>
        <begin position="21"/>
        <end position="455"/>
    </location>
</feature>
<keyword evidence="3" id="KW-0645">Protease</keyword>
<evidence type="ECO:0000256" key="5">
    <source>
        <dbReference type="ARBA" id="ARBA00022801"/>
    </source>
</evidence>
<reference evidence="11 12" key="1">
    <citation type="submission" date="2019-07" db="EMBL/GenBank/DDBJ databases">
        <title>Genome sequence of 2 isolates from Red Sea Mangroves.</title>
        <authorList>
            <person name="Sefrji F."/>
            <person name="Michoud G."/>
            <person name="Merlino G."/>
            <person name="Daffonchio D."/>
        </authorList>
    </citation>
    <scope>NUCLEOTIDE SEQUENCE [LARGE SCALE GENOMIC DNA]</scope>
    <source>
        <strain evidence="11 12">R1DC41</strain>
    </source>
</reference>
<dbReference type="EMBL" id="CP049742">
    <property type="protein sequence ID" value="QPC47567.1"/>
    <property type="molecule type" value="Genomic_DNA"/>
</dbReference>
<comment type="similarity">
    <text evidence="2 8">Belongs to the peptidase M14 family.</text>
</comment>
<dbReference type="PRINTS" id="PR00765">
    <property type="entry name" value="CRBOXYPTASEA"/>
</dbReference>
<accession>A0A7S8CCP0</accession>
<dbReference type="InterPro" id="IPR057246">
    <property type="entry name" value="CARBOXYPEPT_ZN_1"/>
</dbReference>
<evidence type="ECO:0000313" key="12">
    <source>
        <dbReference type="Proteomes" id="UP000593626"/>
    </source>
</evidence>
<dbReference type="CDD" id="cd06229">
    <property type="entry name" value="M14_Endopeptidase_I"/>
    <property type="match status" value="1"/>
</dbReference>
<dbReference type="SMART" id="SM00631">
    <property type="entry name" value="Zn_pept"/>
    <property type="match status" value="1"/>
</dbReference>
<evidence type="ECO:0000256" key="6">
    <source>
        <dbReference type="ARBA" id="ARBA00022833"/>
    </source>
</evidence>
<dbReference type="PROSITE" id="PS00132">
    <property type="entry name" value="CARBOXYPEPT_ZN_1"/>
    <property type="match status" value="1"/>
</dbReference>
<dbReference type="Pfam" id="PF07833">
    <property type="entry name" value="Cu_amine_oxidN1"/>
    <property type="match status" value="1"/>
</dbReference>
<keyword evidence="7" id="KW-0482">Metalloprotease</keyword>
<dbReference type="InterPro" id="IPR000834">
    <property type="entry name" value="Peptidase_M14"/>
</dbReference>
<protein>
    <submittedName>
        <fullName evidence="11">Gamma-D-glutamyl-meso-diaminopimelate peptidase</fullName>
    </submittedName>
</protein>
<dbReference type="Pfam" id="PF00246">
    <property type="entry name" value="Peptidase_M14"/>
    <property type="match status" value="1"/>
</dbReference>
<evidence type="ECO:0000256" key="3">
    <source>
        <dbReference type="ARBA" id="ARBA00022670"/>
    </source>
</evidence>
<dbReference type="PANTHER" id="PTHR11705:SF143">
    <property type="entry name" value="SLL0236 PROTEIN"/>
    <property type="match status" value="1"/>
</dbReference>
<dbReference type="InterPro" id="IPR034274">
    <property type="entry name" value="ENP1_M14_CPD"/>
</dbReference>
<dbReference type="Proteomes" id="UP000593626">
    <property type="component" value="Chromosome"/>
</dbReference>
<keyword evidence="4" id="KW-0479">Metal-binding</keyword>
<feature type="signal peptide" evidence="9">
    <location>
        <begin position="1"/>
        <end position="20"/>
    </location>
</feature>
<evidence type="ECO:0000256" key="4">
    <source>
        <dbReference type="ARBA" id="ARBA00022723"/>
    </source>
</evidence>
<dbReference type="GO" id="GO:0005615">
    <property type="term" value="C:extracellular space"/>
    <property type="evidence" value="ECO:0007669"/>
    <property type="project" value="TreeGrafter"/>
</dbReference>
<comment type="cofactor">
    <cofactor evidence="1">
        <name>Zn(2+)</name>
        <dbReference type="ChEBI" id="CHEBI:29105"/>
    </cofactor>
</comment>
<dbReference type="PROSITE" id="PS52035">
    <property type="entry name" value="PEPTIDASE_M14"/>
    <property type="match status" value="1"/>
</dbReference>
<evidence type="ECO:0000256" key="9">
    <source>
        <dbReference type="SAM" id="SignalP"/>
    </source>
</evidence>
<dbReference type="InterPro" id="IPR036582">
    <property type="entry name" value="Mao_N_sf"/>
</dbReference>
<evidence type="ECO:0000313" key="11">
    <source>
        <dbReference type="EMBL" id="QPC47567.1"/>
    </source>
</evidence>
<evidence type="ECO:0000256" key="8">
    <source>
        <dbReference type="PROSITE-ProRule" id="PRU01379"/>
    </source>
</evidence>
<organism evidence="11 12">
    <name type="scientific">Mangrovibacillus cuniculi</name>
    <dbReference type="NCBI Taxonomy" id="2593652"/>
    <lineage>
        <taxon>Bacteria</taxon>
        <taxon>Bacillati</taxon>
        <taxon>Bacillota</taxon>
        <taxon>Bacilli</taxon>
        <taxon>Bacillales</taxon>
        <taxon>Bacillaceae</taxon>
        <taxon>Mangrovibacillus</taxon>
    </lineage>
</organism>
<dbReference type="AlphaFoldDB" id="A0A7S8CCP0"/>
<keyword evidence="6" id="KW-0862">Zinc</keyword>
<dbReference type="Gene3D" id="3.30.457.10">
    <property type="entry name" value="Copper amine oxidase-like, N-terminal domain"/>
    <property type="match status" value="2"/>
</dbReference>
<dbReference type="SUPFAM" id="SSF55383">
    <property type="entry name" value="Copper amine oxidase, domain N"/>
    <property type="match status" value="1"/>
</dbReference>
<evidence type="ECO:0000256" key="7">
    <source>
        <dbReference type="ARBA" id="ARBA00023049"/>
    </source>
</evidence>
<feature type="domain" description="Peptidase M14" evidence="10">
    <location>
        <begin position="34"/>
        <end position="330"/>
    </location>
</feature>
<evidence type="ECO:0000259" key="10">
    <source>
        <dbReference type="PROSITE" id="PS52035"/>
    </source>
</evidence>
<proteinExistence type="inferred from homology"/>
<feature type="active site" description="Proton donor/acceptor" evidence="8">
    <location>
        <position position="297"/>
    </location>
</feature>
<dbReference type="RefSeq" id="WP_239672238.1">
    <property type="nucleotide sequence ID" value="NZ_CP049742.1"/>
</dbReference>
<keyword evidence="5" id="KW-0378">Hydrolase</keyword>
<dbReference type="GO" id="GO:0006508">
    <property type="term" value="P:proteolysis"/>
    <property type="evidence" value="ECO:0007669"/>
    <property type="project" value="UniProtKB-KW"/>
</dbReference>